<organism evidence="2 3">
    <name type="scientific">Ophiocordyceps australis</name>
    <dbReference type="NCBI Taxonomy" id="1399860"/>
    <lineage>
        <taxon>Eukaryota</taxon>
        <taxon>Fungi</taxon>
        <taxon>Dikarya</taxon>
        <taxon>Ascomycota</taxon>
        <taxon>Pezizomycotina</taxon>
        <taxon>Sordariomycetes</taxon>
        <taxon>Hypocreomycetidae</taxon>
        <taxon>Hypocreales</taxon>
        <taxon>Ophiocordycipitaceae</taxon>
        <taxon>Ophiocordyceps</taxon>
    </lineage>
</organism>
<feature type="compositionally biased region" description="Polar residues" evidence="1">
    <location>
        <begin position="119"/>
        <end position="138"/>
    </location>
</feature>
<reference evidence="2 3" key="1">
    <citation type="submission" date="2017-06" db="EMBL/GenBank/DDBJ databases">
        <title>Ant-infecting Ophiocordyceps genomes reveal a high diversity of potential behavioral manipulation genes and a possible major role for enterotoxins.</title>
        <authorList>
            <person name="De Bekker C."/>
            <person name="Evans H.C."/>
            <person name="Brachmann A."/>
            <person name="Hughes D.P."/>
        </authorList>
    </citation>
    <scope>NUCLEOTIDE SEQUENCE [LARGE SCALE GENOMIC DNA]</scope>
    <source>
        <strain evidence="2 3">Map64</strain>
    </source>
</reference>
<feature type="region of interest" description="Disordered" evidence="1">
    <location>
        <begin position="79"/>
        <end position="245"/>
    </location>
</feature>
<dbReference type="STRING" id="1399860.A0A2C5XWH4"/>
<evidence type="ECO:0000256" key="1">
    <source>
        <dbReference type="SAM" id="MobiDB-lite"/>
    </source>
</evidence>
<feature type="compositionally biased region" description="Polar residues" evidence="1">
    <location>
        <begin position="216"/>
        <end position="225"/>
    </location>
</feature>
<proteinExistence type="predicted"/>
<dbReference type="Proteomes" id="UP000226192">
    <property type="component" value="Unassembled WGS sequence"/>
</dbReference>
<gene>
    <name evidence="2" type="ORF">CDD81_3190</name>
</gene>
<keyword evidence="3" id="KW-1185">Reference proteome</keyword>
<comment type="caution">
    <text evidence="2">The sequence shown here is derived from an EMBL/GenBank/DDBJ whole genome shotgun (WGS) entry which is preliminary data.</text>
</comment>
<dbReference type="EMBL" id="NJET01000205">
    <property type="protein sequence ID" value="PHH59460.1"/>
    <property type="molecule type" value="Genomic_DNA"/>
</dbReference>
<feature type="region of interest" description="Disordered" evidence="1">
    <location>
        <begin position="372"/>
        <end position="402"/>
    </location>
</feature>
<evidence type="ECO:0000313" key="3">
    <source>
        <dbReference type="Proteomes" id="UP000226192"/>
    </source>
</evidence>
<protein>
    <submittedName>
        <fullName evidence="2">Uncharacterized protein</fullName>
    </submittedName>
</protein>
<name>A0A2C5XWH4_9HYPO</name>
<dbReference type="AlphaFoldDB" id="A0A2C5XWH4"/>
<dbReference type="OrthoDB" id="5426191at2759"/>
<sequence length="571" mass="61409">MDAPRIREARSLASLNVLAANPPQYPEKPQQDKQEPLVLYISRVPGTRDVILSPFKPQVKNVTGGDVSTCLYYVHLELPGSGQAPTRTDDLSRSSQDSSRLAIPRKPLPDSARPLTPDSIPSPSNAQSSLPNDSNTGWARQPDEGLAPSALPRQGDVEASPSGMVEPAPQHVRAPSGLSTIMPKRKPVAPPRIVTELPSPGGGKALPAVPGDESVSAPTPDSQVGSKVPRLSSPTKPARRQSASGTPFALTLIRRDPGSGNQWNVGRVKSRQLDAGQEPCPDTCMAGTVMTSPSSPPPIDVEIETSGYAKFRRLPPRKSNEGGIEAAVSAALAEDAPRNDAGVFTRRAVMACTKSWTATLRDKLRHLEQASRERMNQGRDNSIRSADPPVATGPSIEVPRLKPRGYTFTSPWNSKCEFRTGNGGRSVQCRHLHGEGSDVYNPLVTDRAGGSLWSGYSTMVSDLRFNLPTSEVLGEHARSARDEWRGNFNKLLKPTARDERDAGVTATQDADEEDAVSPFEVNVGLERAGGGARGSRAKLGKLVIYPEGLKMLDLVVATNMGVWWGAWEKTF</sequence>
<accession>A0A2C5XWH4</accession>
<evidence type="ECO:0000313" key="2">
    <source>
        <dbReference type="EMBL" id="PHH59460.1"/>
    </source>
</evidence>